<evidence type="ECO:0008006" key="3">
    <source>
        <dbReference type="Google" id="ProtNLM"/>
    </source>
</evidence>
<dbReference type="EMBL" id="BMPN01000002">
    <property type="protein sequence ID" value="GGJ51077.1"/>
    <property type="molecule type" value="Genomic_DNA"/>
</dbReference>
<evidence type="ECO:0000313" key="2">
    <source>
        <dbReference type="Proteomes" id="UP000634435"/>
    </source>
</evidence>
<gene>
    <name evidence="1" type="ORF">GCM10007111_11630</name>
</gene>
<dbReference type="RefSeq" id="WP_188942432.1">
    <property type="nucleotide sequence ID" value="NZ_BMPN01000002.1"/>
</dbReference>
<sequence>MAKKPSAKNQQELIEKEIDRLNTIFLGLPDSKREVAKELIERIAFMTIQLEILEDTIKTKGPTYMYQNGSQRMLIENPAQKSYNTTMNRYTAAYAKLFDLLAYLDNDKDIKVDGNDEDFEEV</sequence>
<accession>A0ABQ2DDX4</accession>
<comment type="caution">
    <text evidence="1">The sequence shown here is derived from an EMBL/GenBank/DDBJ whole genome shotgun (WGS) entry which is preliminary data.</text>
</comment>
<evidence type="ECO:0000313" key="1">
    <source>
        <dbReference type="EMBL" id="GGJ51077.1"/>
    </source>
</evidence>
<proteinExistence type="predicted"/>
<name>A0ABQ2DDX4_9BACI</name>
<protein>
    <recommendedName>
        <fullName evidence="3">P27 family phage terminase small subunit</fullName>
    </recommendedName>
</protein>
<keyword evidence="2" id="KW-1185">Reference proteome</keyword>
<organism evidence="1 2">
    <name type="scientific">Virgibacillus kapii</name>
    <dbReference type="NCBI Taxonomy" id="1638645"/>
    <lineage>
        <taxon>Bacteria</taxon>
        <taxon>Bacillati</taxon>
        <taxon>Bacillota</taxon>
        <taxon>Bacilli</taxon>
        <taxon>Bacillales</taxon>
        <taxon>Bacillaceae</taxon>
        <taxon>Virgibacillus</taxon>
    </lineage>
</organism>
<reference evidence="2" key="1">
    <citation type="journal article" date="2019" name="Int. J. Syst. Evol. Microbiol.">
        <title>The Global Catalogue of Microorganisms (GCM) 10K type strain sequencing project: providing services to taxonomists for standard genome sequencing and annotation.</title>
        <authorList>
            <consortium name="The Broad Institute Genomics Platform"/>
            <consortium name="The Broad Institute Genome Sequencing Center for Infectious Disease"/>
            <person name="Wu L."/>
            <person name="Ma J."/>
        </authorList>
    </citation>
    <scope>NUCLEOTIDE SEQUENCE [LARGE SCALE GENOMIC DNA]</scope>
    <source>
        <strain evidence="2">JCM 30071</strain>
    </source>
</reference>
<dbReference type="Proteomes" id="UP000634435">
    <property type="component" value="Unassembled WGS sequence"/>
</dbReference>